<feature type="compositionally biased region" description="Basic residues" evidence="7">
    <location>
        <begin position="103"/>
        <end position="113"/>
    </location>
</feature>
<evidence type="ECO:0000256" key="2">
    <source>
        <dbReference type="ARBA" id="ARBA00012483"/>
    </source>
</evidence>
<dbReference type="PROSITE" id="PS50089">
    <property type="entry name" value="ZF_RING_2"/>
    <property type="match status" value="1"/>
</dbReference>
<dbReference type="GO" id="GO:0008270">
    <property type="term" value="F:zinc ion binding"/>
    <property type="evidence" value="ECO:0007669"/>
    <property type="project" value="UniProtKB-KW"/>
</dbReference>
<dbReference type="AlphaFoldDB" id="A0A1Y1ZHQ1"/>
<keyword evidence="6" id="KW-0862">Zinc</keyword>
<evidence type="ECO:0000256" key="1">
    <source>
        <dbReference type="ARBA" id="ARBA00000900"/>
    </source>
</evidence>
<evidence type="ECO:0000256" key="4">
    <source>
        <dbReference type="ARBA" id="ARBA00023015"/>
    </source>
</evidence>
<evidence type="ECO:0000313" key="9">
    <source>
        <dbReference type="EMBL" id="ORY09773.1"/>
    </source>
</evidence>
<keyword evidence="10" id="KW-1185">Reference proteome</keyword>
<dbReference type="SUPFAM" id="SSF57850">
    <property type="entry name" value="RING/U-box"/>
    <property type="match status" value="1"/>
</dbReference>
<dbReference type="PANTHER" id="PTHR46077">
    <property type="entry name" value="E3 UBIQUITIN-PROTEIN LIGASE TOPORS"/>
    <property type="match status" value="1"/>
</dbReference>
<feature type="compositionally biased region" description="Low complexity" evidence="7">
    <location>
        <begin position="80"/>
        <end position="102"/>
    </location>
</feature>
<dbReference type="GO" id="GO:0061630">
    <property type="term" value="F:ubiquitin protein ligase activity"/>
    <property type="evidence" value="ECO:0007669"/>
    <property type="project" value="UniProtKB-EC"/>
</dbReference>
<dbReference type="SMART" id="SM00184">
    <property type="entry name" value="RING"/>
    <property type="match status" value="1"/>
</dbReference>
<sequence>MENAPAASPSKDDSGDACVICLSSITERAITAPCNHYTFDFICIVSWLQEKSSCPLCKAEVKAVQYDWRSPEDYKTYTVSATHRPPSSSTPRAPASQNPFRRFQNRPPRRPQAARRDCPPLNPDIALVRRRHVYRHKLYSLHVGANRISRYQNLTPDMVATSPDLQSRAKMWIRRELRVFSFLHSDTETTAEDTTTSSNAEFLLTYIISILKTVDIKSSTGHAEDLLQEFLGRDNARLFLHELNAWLRSPYTKLDDWDRHVQYTERLPDQFDTEGRAVGRPRPSKCRSRSRSPDPEKRRTWRERETMRRYQPD</sequence>
<dbReference type="InterPro" id="IPR001841">
    <property type="entry name" value="Znf_RING"/>
</dbReference>
<organism evidence="9 10">
    <name type="scientific">Clohesyomyces aquaticus</name>
    <dbReference type="NCBI Taxonomy" id="1231657"/>
    <lineage>
        <taxon>Eukaryota</taxon>
        <taxon>Fungi</taxon>
        <taxon>Dikarya</taxon>
        <taxon>Ascomycota</taxon>
        <taxon>Pezizomycotina</taxon>
        <taxon>Dothideomycetes</taxon>
        <taxon>Pleosporomycetidae</taxon>
        <taxon>Pleosporales</taxon>
        <taxon>Lindgomycetaceae</taxon>
        <taxon>Clohesyomyces</taxon>
    </lineage>
</organism>
<gene>
    <name evidence="9" type="ORF">BCR34DRAFT_625587</name>
</gene>
<evidence type="ECO:0000256" key="6">
    <source>
        <dbReference type="PROSITE-ProRule" id="PRU00175"/>
    </source>
</evidence>
<dbReference type="STRING" id="1231657.A0A1Y1ZHQ1"/>
<name>A0A1Y1ZHQ1_9PLEO</name>
<reference evidence="9 10" key="1">
    <citation type="submission" date="2016-07" db="EMBL/GenBank/DDBJ databases">
        <title>Pervasive Adenine N6-methylation of Active Genes in Fungi.</title>
        <authorList>
            <consortium name="DOE Joint Genome Institute"/>
            <person name="Mondo S.J."/>
            <person name="Dannebaum R.O."/>
            <person name="Kuo R.C."/>
            <person name="Labutti K."/>
            <person name="Haridas S."/>
            <person name="Kuo A."/>
            <person name="Salamov A."/>
            <person name="Ahrendt S.R."/>
            <person name="Lipzen A."/>
            <person name="Sullivan W."/>
            <person name="Andreopoulos W.B."/>
            <person name="Clum A."/>
            <person name="Lindquist E."/>
            <person name="Daum C."/>
            <person name="Ramamoorthy G.K."/>
            <person name="Gryganskyi A."/>
            <person name="Culley D."/>
            <person name="Magnuson J.K."/>
            <person name="James T.Y."/>
            <person name="O'Malley M.A."/>
            <person name="Stajich J.E."/>
            <person name="Spatafora J.W."/>
            <person name="Visel A."/>
            <person name="Grigoriev I.V."/>
        </authorList>
    </citation>
    <scope>NUCLEOTIDE SEQUENCE [LARGE SCALE GENOMIC DNA]</scope>
    <source>
        <strain evidence="9 10">CBS 115471</strain>
    </source>
</reference>
<evidence type="ECO:0000313" key="10">
    <source>
        <dbReference type="Proteomes" id="UP000193144"/>
    </source>
</evidence>
<comment type="caution">
    <text evidence="9">The sequence shown here is derived from an EMBL/GenBank/DDBJ whole genome shotgun (WGS) entry which is preliminary data.</text>
</comment>
<dbReference type="Gene3D" id="3.30.40.10">
    <property type="entry name" value="Zinc/RING finger domain, C3HC4 (zinc finger)"/>
    <property type="match status" value="1"/>
</dbReference>
<evidence type="ECO:0000259" key="8">
    <source>
        <dbReference type="PROSITE" id="PS50089"/>
    </source>
</evidence>
<feature type="domain" description="RING-type" evidence="8">
    <location>
        <begin position="18"/>
        <end position="58"/>
    </location>
</feature>
<keyword evidence="6" id="KW-0863">Zinc-finger</keyword>
<evidence type="ECO:0000256" key="7">
    <source>
        <dbReference type="SAM" id="MobiDB-lite"/>
    </source>
</evidence>
<feature type="region of interest" description="Disordered" evidence="7">
    <location>
        <begin position="78"/>
        <end position="118"/>
    </location>
</feature>
<protein>
    <recommendedName>
        <fullName evidence="2">RING-type E3 ubiquitin transferase</fullName>
        <ecNumber evidence="2">2.3.2.27</ecNumber>
    </recommendedName>
</protein>
<accession>A0A1Y1ZHQ1</accession>
<dbReference type="Pfam" id="PF13639">
    <property type="entry name" value="zf-RING_2"/>
    <property type="match status" value="1"/>
</dbReference>
<evidence type="ECO:0000256" key="3">
    <source>
        <dbReference type="ARBA" id="ARBA00022679"/>
    </source>
</evidence>
<dbReference type="GO" id="GO:0000209">
    <property type="term" value="P:protein polyubiquitination"/>
    <property type="evidence" value="ECO:0007669"/>
    <property type="project" value="TreeGrafter"/>
</dbReference>
<dbReference type="PANTHER" id="PTHR46077:SF1">
    <property type="entry name" value="TOP1 BINDING ARGININE_SERINE RICH PROTEIN, E3 UBIQUITIN LIGASE"/>
    <property type="match status" value="1"/>
</dbReference>
<dbReference type="OrthoDB" id="21204at2759"/>
<dbReference type="InterPro" id="IPR013083">
    <property type="entry name" value="Znf_RING/FYVE/PHD"/>
</dbReference>
<keyword evidence="5" id="KW-0804">Transcription</keyword>
<comment type="catalytic activity">
    <reaction evidence="1">
        <text>S-ubiquitinyl-[E2 ubiquitin-conjugating enzyme]-L-cysteine + [acceptor protein]-L-lysine = [E2 ubiquitin-conjugating enzyme]-L-cysteine + N(6)-ubiquitinyl-[acceptor protein]-L-lysine.</text>
        <dbReference type="EC" id="2.3.2.27"/>
    </reaction>
</comment>
<keyword evidence="6" id="KW-0479">Metal-binding</keyword>
<dbReference type="Proteomes" id="UP000193144">
    <property type="component" value="Unassembled WGS sequence"/>
</dbReference>
<dbReference type="GO" id="GO:0006513">
    <property type="term" value="P:protein monoubiquitination"/>
    <property type="evidence" value="ECO:0007669"/>
    <property type="project" value="TreeGrafter"/>
</dbReference>
<keyword evidence="4" id="KW-0805">Transcription regulation</keyword>
<feature type="region of interest" description="Disordered" evidence="7">
    <location>
        <begin position="272"/>
        <end position="313"/>
    </location>
</feature>
<keyword evidence="3" id="KW-0808">Transferase</keyword>
<dbReference type="EC" id="2.3.2.27" evidence="2"/>
<dbReference type="EMBL" id="MCFA01000082">
    <property type="protein sequence ID" value="ORY09773.1"/>
    <property type="molecule type" value="Genomic_DNA"/>
</dbReference>
<evidence type="ECO:0000256" key="5">
    <source>
        <dbReference type="ARBA" id="ARBA00023163"/>
    </source>
</evidence>
<feature type="compositionally biased region" description="Basic and acidic residues" evidence="7">
    <location>
        <begin position="291"/>
        <end position="313"/>
    </location>
</feature>
<proteinExistence type="predicted"/>